<dbReference type="GO" id="GO:0016052">
    <property type="term" value="P:carbohydrate catabolic process"/>
    <property type="evidence" value="ECO:0007669"/>
    <property type="project" value="InterPro"/>
</dbReference>
<dbReference type="Proteomes" id="UP000023541">
    <property type="component" value="Unassembled WGS sequence"/>
</dbReference>
<evidence type="ECO:0000313" key="2">
    <source>
        <dbReference type="EMBL" id="EZH73464.1"/>
    </source>
</evidence>
<dbReference type="STRING" id="1317122.ATO12_16115"/>
<comment type="caution">
    <text evidence="2">The sequence shown here is derived from an EMBL/GenBank/DDBJ whole genome shotgun (WGS) entry which is preliminary data.</text>
</comment>
<dbReference type="PANTHER" id="PTHR35532:SF5">
    <property type="entry name" value="CARBOHYDRATE-BINDING DOMAIN-CONTAINING PROTEIN"/>
    <property type="match status" value="1"/>
</dbReference>
<gene>
    <name evidence="2" type="ORF">ATO12_16115</name>
</gene>
<evidence type="ECO:0000313" key="3">
    <source>
        <dbReference type="Proteomes" id="UP000023541"/>
    </source>
</evidence>
<sequence length="348" mass="41362">MLSNAINVYGQSNESKISPKSYVAHYTKESIDIDGSALESSWSKAKPTELFIDIEGRKIPKYKTTVKMLWDDEYFYFLAEMEEPHVWGNLKQRDTIIFYDNDFEIFIDPDNDTHNYYEFEVNVLNTLWDLFITKPYREGTPVLNDWDANGFKSSVKVNGTINNPNDTDKGWIIEIAIPFKVFKTSYYHKNIPKDKFWRVNFSRVNWDFELQNNKYSRKRDDNGKFKPEYNWVWSPIGVINMHQPENWGYVYFSSKEVGENDDFKIPEDEKVKRLLYQLYRKQKEYYKKNNRWALTFKELGSDDLLIDGNKVVKTIENHQTGWNIAVVSPYTKHLFVIKEDGKIIQKED</sequence>
<protein>
    <submittedName>
        <fullName evidence="2">Carbohydrate-binding family 9-like protein</fullName>
    </submittedName>
</protein>
<name>A0A023BU42_9FLAO</name>
<dbReference type="Gene3D" id="2.60.40.1190">
    <property type="match status" value="1"/>
</dbReference>
<dbReference type="PANTHER" id="PTHR35532">
    <property type="entry name" value="SIMILAR TO POLYHYDROXYALKANOATE DEPOLYMERASE"/>
    <property type="match status" value="1"/>
</dbReference>
<reference evidence="2 3" key="1">
    <citation type="submission" date="2014-04" db="EMBL/GenBank/DDBJ databases">
        <title>Aquimarina sp. 22II-S11-z7 Genome Sequencing.</title>
        <authorList>
            <person name="Lai Q."/>
        </authorList>
    </citation>
    <scope>NUCLEOTIDE SEQUENCE [LARGE SCALE GENOMIC DNA]</scope>
    <source>
        <strain evidence="2 3">22II-S11-z7</strain>
    </source>
</reference>
<evidence type="ECO:0000259" key="1">
    <source>
        <dbReference type="Pfam" id="PF06452"/>
    </source>
</evidence>
<feature type="domain" description="Carbohydrate-binding" evidence="1">
    <location>
        <begin position="33"/>
        <end position="183"/>
    </location>
</feature>
<dbReference type="SUPFAM" id="SSF49344">
    <property type="entry name" value="CBD9-like"/>
    <property type="match status" value="1"/>
</dbReference>
<keyword evidence="3" id="KW-1185">Reference proteome</keyword>
<dbReference type="GO" id="GO:0030246">
    <property type="term" value="F:carbohydrate binding"/>
    <property type="evidence" value="ECO:0007669"/>
    <property type="project" value="InterPro"/>
</dbReference>
<dbReference type="CDD" id="cd09620">
    <property type="entry name" value="CBM9_like_3"/>
    <property type="match status" value="1"/>
</dbReference>
<dbReference type="InterPro" id="IPR010502">
    <property type="entry name" value="Carb-bd_dom_fam9"/>
</dbReference>
<dbReference type="EMBL" id="AQRA01000005">
    <property type="protein sequence ID" value="EZH73464.1"/>
    <property type="molecule type" value="Genomic_DNA"/>
</dbReference>
<dbReference type="AlphaFoldDB" id="A0A023BU42"/>
<dbReference type="Pfam" id="PF06452">
    <property type="entry name" value="CBM9_1"/>
    <property type="match status" value="1"/>
</dbReference>
<organism evidence="2 3">
    <name type="scientific">Aquimarina atlantica</name>
    <dbReference type="NCBI Taxonomy" id="1317122"/>
    <lineage>
        <taxon>Bacteria</taxon>
        <taxon>Pseudomonadati</taxon>
        <taxon>Bacteroidota</taxon>
        <taxon>Flavobacteriia</taxon>
        <taxon>Flavobacteriales</taxon>
        <taxon>Flavobacteriaceae</taxon>
        <taxon>Aquimarina</taxon>
    </lineage>
</organism>
<dbReference type="GO" id="GO:0004553">
    <property type="term" value="F:hydrolase activity, hydrolyzing O-glycosyl compounds"/>
    <property type="evidence" value="ECO:0007669"/>
    <property type="project" value="InterPro"/>
</dbReference>
<accession>A0A023BU42</accession>
<dbReference type="eggNOG" id="COG3509">
    <property type="taxonomic scope" value="Bacteria"/>
</dbReference>
<proteinExistence type="predicted"/>